<evidence type="ECO:0000313" key="2">
    <source>
        <dbReference type="EMBL" id="PSN63938.1"/>
    </source>
</evidence>
<feature type="region of interest" description="Disordered" evidence="1">
    <location>
        <begin position="163"/>
        <end position="188"/>
    </location>
</feature>
<dbReference type="EMBL" id="KZ678139">
    <property type="protein sequence ID" value="PSN63938.1"/>
    <property type="molecule type" value="Genomic_DNA"/>
</dbReference>
<evidence type="ECO:0000256" key="1">
    <source>
        <dbReference type="SAM" id="MobiDB-lite"/>
    </source>
</evidence>
<keyword evidence="3" id="KW-1185">Reference proteome</keyword>
<reference evidence="2 3" key="1">
    <citation type="journal article" date="2018" name="Front. Microbiol.">
        <title>Genome-Wide Analysis of Corynespora cassiicola Leaf Fall Disease Putative Effectors.</title>
        <authorList>
            <person name="Lopez D."/>
            <person name="Ribeiro S."/>
            <person name="Label P."/>
            <person name="Fumanal B."/>
            <person name="Venisse J.S."/>
            <person name="Kohler A."/>
            <person name="de Oliveira R.R."/>
            <person name="Labutti K."/>
            <person name="Lipzen A."/>
            <person name="Lail K."/>
            <person name="Bauer D."/>
            <person name="Ohm R.A."/>
            <person name="Barry K.W."/>
            <person name="Spatafora J."/>
            <person name="Grigoriev I.V."/>
            <person name="Martin F.M."/>
            <person name="Pujade-Renaud V."/>
        </authorList>
    </citation>
    <scope>NUCLEOTIDE SEQUENCE [LARGE SCALE GENOMIC DNA]</scope>
    <source>
        <strain evidence="2 3">Philippines</strain>
    </source>
</reference>
<dbReference type="AlphaFoldDB" id="A0A2T2NFX3"/>
<proteinExistence type="predicted"/>
<dbReference type="Proteomes" id="UP000240883">
    <property type="component" value="Unassembled WGS sequence"/>
</dbReference>
<protein>
    <submittedName>
        <fullName evidence="2">Uncharacterized protein</fullName>
    </submittedName>
</protein>
<sequence length="213" mass="23665">MTIRPAYSDCTPHHREAQRLRLNHLAHKKLSRYRRNTLLQALAKPCWFPPDLHAFSAAPAPAPAPAAASTRRIAASVDRTIVSTAYRHYGPRWVDDYCEEMTLRMQLTSLSLADGRLGQRKAPHCLSQRGALDRRTGTMGGTAMLTCARGCVLQHAYCKSKADRQTGKARQSKPMLQRRTAQGSGCRAPRSHTHLFTFRLGSTACLSSSTRLP</sequence>
<organism evidence="2 3">
    <name type="scientific">Corynespora cassiicola Philippines</name>
    <dbReference type="NCBI Taxonomy" id="1448308"/>
    <lineage>
        <taxon>Eukaryota</taxon>
        <taxon>Fungi</taxon>
        <taxon>Dikarya</taxon>
        <taxon>Ascomycota</taxon>
        <taxon>Pezizomycotina</taxon>
        <taxon>Dothideomycetes</taxon>
        <taxon>Pleosporomycetidae</taxon>
        <taxon>Pleosporales</taxon>
        <taxon>Corynesporascaceae</taxon>
        <taxon>Corynespora</taxon>
    </lineage>
</organism>
<evidence type="ECO:0000313" key="3">
    <source>
        <dbReference type="Proteomes" id="UP000240883"/>
    </source>
</evidence>
<accession>A0A2T2NFX3</accession>
<gene>
    <name evidence="2" type="ORF">BS50DRAFT_93156</name>
</gene>
<name>A0A2T2NFX3_CORCC</name>